<sequence length="299" mass="34545">MANISFFYKKYNKLTKKQQEIYEYIISNYEDVVFLSLKELSRRANASEVSILRLCENLGFKNFIGLKEALRGNEKNNLNFKDIEYMARHSSDSKQKMKSLFKMICFLERKNVEDMIKGVEVDKIFECANELLNANDITIFGHNASKALADYLSNKLIYLRLKASSIKLEDNDAVRTALARVDSNDFIILFSFPPYHIPTVEVIKFAKMKGAKIITITNSMNSPAITEDGYNFLCKTETPFFYNSLSMPMKFIELLTSFIAIQLGEQLDKIVKEELLVSQFINENKQVSEETVNYKDYMS</sequence>
<dbReference type="InterPro" id="IPR036388">
    <property type="entry name" value="WH-like_DNA-bd_sf"/>
</dbReference>
<evidence type="ECO:0000256" key="2">
    <source>
        <dbReference type="ARBA" id="ARBA00023125"/>
    </source>
</evidence>
<dbReference type="InterPro" id="IPR035472">
    <property type="entry name" value="RpiR-like_SIS"/>
</dbReference>
<dbReference type="OrthoDB" id="2930at2"/>
<dbReference type="InterPro" id="IPR009057">
    <property type="entry name" value="Homeodomain-like_sf"/>
</dbReference>
<reference evidence="6 7" key="1">
    <citation type="submission" date="2019-07" db="EMBL/GenBank/DDBJ databases">
        <title>Genomic Encyclopedia of Type Strains, Phase I: the one thousand microbial genomes (KMG-I) project.</title>
        <authorList>
            <person name="Kyrpides N."/>
        </authorList>
    </citation>
    <scope>NUCLEOTIDE SEQUENCE [LARGE SCALE GENOMIC DNA]</scope>
    <source>
        <strain evidence="6 7">DSM 13558</strain>
    </source>
</reference>
<dbReference type="AlphaFoldDB" id="A0A562J5J9"/>
<dbReference type="Pfam" id="PF01380">
    <property type="entry name" value="SIS"/>
    <property type="match status" value="1"/>
</dbReference>
<dbReference type="GO" id="GO:0003700">
    <property type="term" value="F:DNA-binding transcription factor activity"/>
    <property type="evidence" value="ECO:0007669"/>
    <property type="project" value="InterPro"/>
</dbReference>
<keyword evidence="2" id="KW-0238">DNA-binding</keyword>
<gene>
    <name evidence="6" type="ORF">LY60_03006</name>
</gene>
<comment type="caution">
    <text evidence="6">The sequence shown here is derived from an EMBL/GenBank/DDBJ whole genome shotgun (WGS) entry which is preliminary data.</text>
</comment>
<dbReference type="GO" id="GO:0003677">
    <property type="term" value="F:DNA binding"/>
    <property type="evidence" value="ECO:0007669"/>
    <property type="project" value="UniProtKB-KW"/>
</dbReference>
<proteinExistence type="predicted"/>
<feature type="domain" description="HTH rpiR-type" evidence="4">
    <location>
        <begin position="1"/>
        <end position="77"/>
    </location>
</feature>
<dbReference type="Gene3D" id="1.10.10.10">
    <property type="entry name" value="Winged helix-like DNA-binding domain superfamily/Winged helix DNA-binding domain"/>
    <property type="match status" value="1"/>
</dbReference>
<feature type="domain" description="SIS" evidence="5">
    <location>
        <begin position="127"/>
        <end position="286"/>
    </location>
</feature>
<dbReference type="PANTHER" id="PTHR30514">
    <property type="entry name" value="GLUCOKINASE"/>
    <property type="match status" value="1"/>
</dbReference>
<dbReference type="PROSITE" id="PS51071">
    <property type="entry name" value="HTH_RPIR"/>
    <property type="match status" value="1"/>
</dbReference>
<evidence type="ECO:0000313" key="7">
    <source>
        <dbReference type="Proteomes" id="UP000315343"/>
    </source>
</evidence>
<dbReference type="PROSITE" id="PS51464">
    <property type="entry name" value="SIS"/>
    <property type="match status" value="1"/>
</dbReference>
<protein>
    <submittedName>
        <fullName evidence="6">RpiR family transcriptional regulator</fullName>
    </submittedName>
</protein>
<evidence type="ECO:0000259" key="5">
    <source>
        <dbReference type="PROSITE" id="PS51464"/>
    </source>
</evidence>
<evidence type="ECO:0000259" key="4">
    <source>
        <dbReference type="PROSITE" id="PS51071"/>
    </source>
</evidence>
<dbReference type="InterPro" id="IPR047640">
    <property type="entry name" value="RpiR-like"/>
</dbReference>
<keyword evidence="7" id="KW-1185">Reference proteome</keyword>
<dbReference type="CDD" id="cd05013">
    <property type="entry name" value="SIS_RpiR"/>
    <property type="match status" value="1"/>
</dbReference>
<dbReference type="Proteomes" id="UP000315343">
    <property type="component" value="Unassembled WGS sequence"/>
</dbReference>
<dbReference type="Pfam" id="PF01418">
    <property type="entry name" value="HTH_6"/>
    <property type="match status" value="1"/>
</dbReference>
<evidence type="ECO:0000256" key="1">
    <source>
        <dbReference type="ARBA" id="ARBA00023015"/>
    </source>
</evidence>
<keyword evidence="1" id="KW-0805">Transcription regulation</keyword>
<dbReference type="InterPro" id="IPR046348">
    <property type="entry name" value="SIS_dom_sf"/>
</dbReference>
<dbReference type="Gene3D" id="3.40.50.10490">
    <property type="entry name" value="Glucose-6-phosphate isomerase like protein, domain 1"/>
    <property type="match status" value="1"/>
</dbReference>
<dbReference type="InterPro" id="IPR000281">
    <property type="entry name" value="HTH_RpiR"/>
</dbReference>
<dbReference type="GO" id="GO:0097367">
    <property type="term" value="F:carbohydrate derivative binding"/>
    <property type="evidence" value="ECO:0007669"/>
    <property type="project" value="InterPro"/>
</dbReference>
<dbReference type="EMBL" id="VLKH01000010">
    <property type="protein sequence ID" value="TWH78165.1"/>
    <property type="molecule type" value="Genomic_DNA"/>
</dbReference>
<organism evidence="6 7">
    <name type="scientific">Sedimentibacter saalensis</name>
    <dbReference type="NCBI Taxonomy" id="130788"/>
    <lineage>
        <taxon>Bacteria</taxon>
        <taxon>Bacillati</taxon>
        <taxon>Bacillota</taxon>
        <taxon>Tissierellia</taxon>
        <taxon>Sedimentibacter</taxon>
    </lineage>
</organism>
<keyword evidence="3" id="KW-0804">Transcription</keyword>
<dbReference type="PANTHER" id="PTHR30514:SF18">
    <property type="entry name" value="RPIR-FAMILY TRANSCRIPTIONAL REGULATOR"/>
    <property type="match status" value="1"/>
</dbReference>
<evidence type="ECO:0000313" key="6">
    <source>
        <dbReference type="EMBL" id="TWH78165.1"/>
    </source>
</evidence>
<dbReference type="SUPFAM" id="SSF46689">
    <property type="entry name" value="Homeodomain-like"/>
    <property type="match status" value="1"/>
</dbReference>
<dbReference type="SUPFAM" id="SSF53697">
    <property type="entry name" value="SIS domain"/>
    <property type="match status" value="1"/>
</dbReference>
<dbReference type="GO" id="GO:1901135">
    <property type="term" value="P:carbohydrate derivative metabolic process"/>
    <property type="evidence" value="ECO:0007669"/>
    <property type="project" value="InterPro"/>
</dbReference>
<dbReference type="RefSeq" id="WP_145085463.1">
    <property type="nucleotide sequence ID" value="NZ_JAYFNS010000030.1"/>
</dbReference>
<accession>A0A562J5J9</accession>
<evidence type="ECO:0000256" key="3">
    <source>
        <dbReference type="ARBA" id="ARBA00023163"/>
    </source>
</evidence>
<dbReference type="InterPro" id="IPR001347">
    <property type="entry name" value="SIS_dom"/>
</dbReference>
<name>A0A562J5J9_9FIRM</name>